<evidence type="ECO:0000313" key="2">
    <source>
        <dbReference type="EMBL" id="GMS79898.1"/>
    </source>
</evidence>
<accession>A0AAV5SCI1</accession>
<feature type="compositionally biased region" description="Polar residues" evidence="1">
    <location>
        <begin position="25"/>
        <end position="48"/>
    </location>
</feature>
<gene>
    <name evidence="2" type="ORF">PENTCL1PPCAC_2073</name>
</gene>
<feature type="region of interest" description="Disordered" evidence="1">
    <location>
        <begin position="1"/>
        <end position="80"/>
    </location>
</feature>
<name>A0AAV5SCI1_9BILA</name>
<protein>
    <submittedName>
        <fullName evidence="2">Uncharacterized protein</fullName>
    </submittedName>
</protein>
<evidence type="ECO:0000313" key="3">
    <source>
        <dbReference type="Proteomes" id="UP001432027"/>
    </source>
</evidence>
<dbReference type="EMBL" id="BTSX01000001">
    <property type="protein sequence ID" value="GMS79898.1"/>
    <property type="molecule type" value="Genomic_DNA"/>
</dbReference>
<dbReference type="Proteomes" id="UP001432027">
    <property type="component" value="Unassembled WGS sequence"/>
</dbReference>
<dbReference type="AlphaFoldDB" id="A0AAV5SCI1"/>
<feature type="non-terminal residue" evidence="2">
    <location>
        <position position="1"/>
    </location>
</feature>
<feature type="compositionally biased region" description="Basic and acidic residues" evidence="1">
    <location>
        <begin position="69"/>
        <end position="80"/>
    </location>
</feature>
<evidence type="ECO:0000256" key="1">
    <source>
        <dbReference type="SAM" id="MobiDB-lite"/>
    </source>
</evidence>
<organism evidence="2 3">
    <name type="scientific">Pristionchus entomophagus</name>
    <dbReference type="NCBI Taxonomy" id="358040"/>
    <lineage>
        <taxon>Eukaryota</taxon>
        <taxon>Metazoa</taxon>
        <taxon>Ecdysozoa</taxon>
        <taxon>Nematoda</taxon>
        <taxon>Chromadorea</taxon>
        <taxon>Rhabditida</taxon>
        <taxon>Rhabditina</taxon>
        <taxon>Diplogasteromorpha</taxon>
        <taxon>Diplogasteroidea</taxon>
        <taxon>Neodiplogasteridae</taxon>
        <taxon>Pristionchus</taxon>
    </lineage>
</organism>
<proteinExistence type="predicted"/>
<sequence length="80" mass="8972">SRKHSKTKPNGELSFQRLPEEQPLTRESPSSISATDNKINLKSGSKQEPPSVELMGKTEASKTGEVTETEQRLDRIKTYK</sequence>
<keyword evidence="3" id="KW-1185">Reference proteome</keyword>
<reference evidence="2" key="1">
    <citation type="submission" date="2023-10" db="EMBL/GenBank/DDBJ databases">
        <title>Genome assembly of Pristionchus species.</title>
        <authorList>
            <person name="Yoshida K."/>
            <person name="Sommer R.J."/>
        </authorList>
    </citation>
    <scope>NUCLEOTIDE SEQUENCE</scope>
    <source>
        <strain evidence="2">RS0144</strain>
    </source>
</reference>
<comment type="caution">
    <text evidence="2">The sequence shown here is derived from an EMBL/GenBank/DDBJ whole genome shotgun (WGS) entry which is preliminary data.</text>
</comment>